<dbReference type="InterPro" id="IPR011991">
    <property type="entry name" value="ArsR-like_HTH"/>
</dbReference>
<dbReference type="EMBL" id="CP134213">
    <property type="protein sequence ID" value="WND22171.1"/>
    <property type="molecule type" value="Genomic_DNA"/>
</dbReference>
<dbReference type="CDD" id="cd00090">
    <property type="entry name" value="HTH_ARSR"/>
    <property type="match status" value="1"/>
</dbReference>
<dbReference type="Gene3D" id="1.10.10.10">
    <property type="entry name" value="Winged helix-like DNA-binding domain superfamily/Winged helix DNA-binding domain"/>
    <property type="match status" value="1"/>
</dbReference>
<dbReference type="SUPFAM" id="SSF46785">
    <property type="entry name" value="Winged helix' DNA-binding domain"/>
    <property type="match status" value="1"/>
</dbReference>
<sequence>MALRIHFTDDDLTRIRFAQAPDPMWEALQSMHMLQTRDGWAVFGSWRARVRPALGAPERQLLRLAPPVGYSPDFLTPAAGESGLEPGIDALLSTPRARLRHDLLELSADGRRLPPWGRALADGDGAAVHHLGRTLRAYVRAGLAPYWDHVRARFEAERALRTRTPGVGAGSLLDALHPELHWRPPVLTVGGLRVERDVHLRGRGLLVLPSYFCWRYPTVLKDAALPPVVVYPMTHQGALNPADRAAGDTRAPSRSLAALLGRTRAEILRHASENGATTTELAHGTGVSAATASYHASVLRDAGLLSTHRLGNAVLHTTTPLGAALLEGRHGSAV</sequence>
<dbReference type="InterPro" id="IPR036388">
    <property type="entry name" value="WH-like_DNA-bd_sf"/>
</dbReference>
<keyword evidence="1" id="KW-0805">Transcription regulation</keyword>
<evidence type="ECO:0000313" key="6">
    <source>
        <dbReference type="Proteomes" id="UP001249394"/>
    </source>
</evidence>
<reference evidence="5 6" key="1">
    <citation type="submission" date="2023-09" db="EMBL/GenBank/DDBJ databases">
        <title>The genome sequence of Streptomyces anthocyanicus.</title>
        <authorList>
            <person name="Mo P."/>
        </authorList>
    </citation>
    <scope>NUCLEOTIDE SEQUENCE [LARGE SCALE GENOMIC DNA]</scope>
    <source>
        <strain evidence="5 6">JCM 4387</strain>
    </source>
</reference>
<dbReference type="InterPro" id="IPR051011">
    <property type="entry name" value="Metal_resp_trans_reg"/>
</dbReference>
<organism evidence="5 6">
    <name type="scientific">Streptomyces violaceus</name>
    <name type="common">Streptomyces venezuelae</name>
    <dbReference type="NCBI Taxonomy" id="1936"/>
    <lineage>
        <taxon>Bacteria</taxon>
        <taxon>Bacillati</taxon>
        <taxon>Actinomycetota</taxon>
        <taxon>Actinomycetes</taxon>
        <taxon>Kitasatosporales</taxon>
        <taxon>Streptomycetaceae</taxon>
        <taxon>Streptomyces</taxon>
    </lineage>
</organism>
<dbReference type="PANTHER" id="PTHR43132">
    <property type="entry name" value="ARSENICAL RESISTANCE OPERON REPRESSOR ARSR-RELATED"/>
    <property type="match status" value="1"/>
</dbReference>
<evidence type="ECO:0000256" key="3">
    <source>
        <dbReference type="ARBA" id="ARBA00023163"/>
    </source>
</evidence>
<evidence type="ECO:0000313" key="5">
    <source>
        <dbReference type="EMBL" id="WND22171.1"/>
    </source>
</evidence>
<dbReference type="InterPro" id="IPR001845">
    <property type="entry name" value="HTH_ArsR_DNA-bd_dom"/>
</dbReference>
<keyword evidence="2" id="KW-0238">DNA-binding</keyword>
<dbReference type="SMART" id="SM00418">
    <property type="entry name" value="HTH_ARSR"/>
    <property type="match status" value="1"/>
</dbReference>
<proteinExistence type="predicted"/>
<dbReference type="PROSITE" id="PS50987">
    <property type="entry name" value="HTH_ARSR_2"/>
    <property type="match status" value="1"/>
</dbReference>
<dbReference type="Pfam" id="PF12840">
    <property type="entry name" value="HTH_20"/>
    <property type="match status" value="1"/>
</dbReference>
<keyword evidence="6" id="KW-1185">Reference proteome</keyword>
<protein>
    <submittedName>
        <fullName evidence="5">Winged helix-turn-helix domain-containing protein</fullName>
    </submittedName>
</protein>
<evidence type="ECO:0000256" key="2">
    <source>
        <dbReference type="ARBA" id="ARBA00023125"/>
    </source>
</evidence>
<name>A0ABY9UH18_STRVL</name>
<evidence type="ECO:0000259" key="4">
    <source>
        <dbReference type="PROSITE" id="PS50987"/>
    </source>
</evidence>
<dbReference type="PANTHER" id="PTHR43132:SF8">
    <property type="entry name" value="HTH-TYPE TRANSCRIPTIONAL REGULATOR KMTR"/>
    <property type="match status" value="1"/>
</dbReference>
<gene>
    <name evidence="5" type="ORF">RI060_34560</name>
</gene>
<evidence type="ECO:0000256" key="1">
    <source>
        <dbReference type="ARBA" id="ARBA00023015"/>
    </source>
</evidence>
<keyword evidence="3" id="KW-0804">Transcription</keyword>
<dbReference type="InterPro" id="IPR036390">
    <property type="entry name" value="WH_DNA-bd_sf"/>
</dbReference>
<feature type="domain" description="HTH arsR-type" evidence="4">
    <location>
        <begin position="244"/>
        <end position="334"/>
    </location>
</feature>
<dbReference type="Proteomes" id="UP001249394">
    <property type="component" value="Chromosome"/>
</dbReference>
<accession>A0ABY9UH18</accession>